<evidence type="ECO:0000313" key="4">
    <source>
        <dbReference type="EMBL" id="ABM28498.1"/>
    </source>
</evidence>
<dbReference type="REBASE" id="14540">
    <property type="entry name" value="M.DvuVORF1480P"/>
</dbReference>
<dbReference type="Gene3D" id="3.40.50.150">
    <property type="entry name" value="Vaccinia Virus protein VP39"/>
    <property type="match status" value="2"/>
</dbReference>
<evidence type="ECO:0000256" key="2">
    <source>
        <dbReference type="ARBA" id="ARBA00022679"/>
    </source>
</evidence>
<dbReference type="PRINTS" id="PR00505">
    <property type="entry name" value="D12N6MTFRASE"/>
</dbReference>
<dbReference type="PIRSF" id="PIRSF000398">
    <property type="entry name" value="M_m6A_EcoRV"/>
    <property type="match status" value="1"/>
</dbReference>
<sequence length="293" mass="33713">MRSFTPLRYPGGKGKLAPFVKDLFRYNNLRDGIYVEPYAGGAGVALSLLLEGYAGEIYINDIDRAVYAFWWSVLNEPEWLTEKILQTPITVGEWQEQKRIFERATTDPIPLPEIGFATFFLNRTNRSGILKAGIIGGKNQDGPFKIDARFNRHDLVARIRLIAKYAGRIHLDNRDAKDFIAEVKQKLPRRSLIYCDPPYYNKGKMLYKNCYTMEDHRDIALVMRELDCPWMVTYDNVSQICELYEGCSCEGFEIAYSAHIKRSRGEEIMFYGNLELPSSPYARKGEQCTSRAI</sequence>
<dbReference type="GO" id="GO:0009307">
    <property type="term" value="P:DNA restriction-modification system"/>
    <property type="evidence" value="ECO:0007669"/>
    <property type="project" value="InterPro"/>
</dbReference>
<dbReference type="InterPro" id="IPR029063">
    <property type="entry name" value="SAM-dependent_MTases_sf"/>
</dbReference>
<dbReference type="KEGG" id="dvl:Dvul_1480"/>
<proteinExistence type="predicted"/>
<dbReference type="Proteomes" id="UP000009173">
    <property type="component" value="Chromosome"/>
</dbReference>
<dbReference type="InterPro" id="IPR012327">
    <property type="entry name" value="MeTrfase_D12"/>
</dbReference>
<dbReference type="SUPFAM" id="SSF53335">
    <property type="entry name" value="S-adenosyl-L-methionine-dependent methyltransferases"/>
    <property type="match status" value="1"/>
</dbReference>
<protein>
    <submittedName>
        <fullName evidence="4">D12 class N6 adenine-specific DNA methyltransferase</fullName>
    </submittedName>
</protein>
<reference evidence="5" key="1">
    <citation type="journal article" date="2009" name="Environ. Microbiol.">
        <title>Contribution of mobile genetic elements to Desulfovibrio vulgaris genome plasticity.</title>
        <authorList>
            <person name="Walker C.B."/>
            <person name="Stolyar S."/>
            <person name="Chivian D."/>
            <person name="Pinel N."/>
            <person name="Gabster J.A."/>
            <person name="Dehal P.S."/>
            <person name="He Z."/>
            <person name="Yang Z.K."/>
            <person name="Yen H.C."/>
            <person name="Zhou J."/>
            <person name="Wall J.D."/>
            <person name="Hazen T.C."/>
            <person name="Arkin A.P."/>
            <person name="Stahl D.A."/>
        </authorList>
    </citation>
    <scope>NUCLEOTIDE SEQUENCE [LARGE SCALE GENOMIC DNA]</scope>
    <source>
        <strain evidence="5">DP4</strain>
    </source>
</reference>
<keyword evidence="3" id="KW-0949">S-adenosyl-L-methionine</keyword>
<dbReference type="InterPro" id="IPR012263">
    <property type="entry name" value="M_m6A_EcoRV"/>
</dbReference>
<name>A0A0H3A894_NITV4</name>
<dbReference type="HOGENOM" id="CLU_063430_4_0_7"/>
<evidence type="ECO:0000256" key="1">
    <source>
        <dbReference type="ARBA" id="ARBA00022603"/>
    </source>
</evidence>
<dbReference type="Pfam" id="PF02086">
    <property type="entry name" value="MethyltransfD12"/>
    <property type="match status" value="1"/>
</dbReference>
<keyword evidence="1 4" id="KW-0489">Methyltransferase</keyword>
<evidence type="ECO:0000256" key="3">
    <source>
        <dbReference type="ARBA" id="ARBA00022691"/>
    </source>
</evidence>
<gene>
    <name evidence="4" type="ordered locus">Dvul_1480</name>
</gene>
<dbReference type="GO" id="GO:1904047">
    <property type="term" value="F:S-adenosyl-L-methionine binding"/>
    <property type="evidence" value="ECO:0007669"/>
    <property type="project" value="TreeGrafter"/>
</dbReference>
<keyword evidence="2 4" id="KW-0808">Transferase</keyword>
<organism evidence="4 5">
    <name type="scientific">Nitratidesulfovibrio vulgaris (strain DP4)</name>
    <name type="common">Desulfovibrio vulgaris</name>
    <dbReference type="NCBI Taxonomy" id="391774"/>
    <lineage>
        <taxon>Bacteria</taxon>
        <taxon>Pseudomonadati</taxon>
        <taxon>Thermodesulfobacteriota</taxon>
        <taxon>Desulfovibrionia</taxon>
        <taxon>Desulfovibrionales</taxon>
        <taxon>Desulfovibrionaceae</taxon>
        <taxon>Nitratidesulfovibrio</taxon>
    </lineage>
</organism>
<dbReference type="GO" id="GO:0043565">
    <property type="term" value="F:sequence-specific DNA binding"/>
    <property type="evidence" value="ECO:0007669"/>
    <property type="project" value="TreeGrafter"/>
</dbReference>
<dbReference type="GO" id="GO:0032259">
    <property type="term" value="P:methylation"/>
    <property type="evidence" value="ECO:0007669"/>
    <property type="project" value="UniProtKB-KW"/>
</dbReference>
<evidence type="ECO:0000313" key="5">
    <source>
        <dbReference type="Proteomes" id="UP000009173"/>
    </source>
</evidence>
<dbReference type="RefSeq" id="WP_011792295.1">
    <property type="nucleotide sequence ID" value="NC_008751.1"/>
</dbReference>
<dbReference type="AlphaFoldDB" id="A0A0H3A894"/>
<dbReference type="GO" id="GO:0006298">
    <property type="term" value="P:mismatch repair"/>
    <property type="evidence" value="ECO:0007669"/>
    <property type="project" value="TreeGrafter"/>
</dbReference>
<dbReference type="PANTHER" id="PTHR30481">
    <property type="entry name" value="DNA ADENINE METHYLASE"/>
    <property type="match status" value="1"/>
</dbReference>
<accession>A0A0H3A894</accession>
<dbReference type="GO" id="GO:0009007">
    <property type="term" value="F:site-specific DNA-methyltransferase (adenine-specific) activity"/>
    <property type="evidence" value="ECO:0007669"/>
    <property type="project" value="UniProtKB-EC"/>
</dbReference>
<dbReference type="PANTHER" id="PTHR30481:SF2">
    <property type="entry name" value="SITE-SPECIFIC DNA-METHYLTRANSFERASE (ADENINE-SPECIFIC)"/>
    <property type="match status" value="1"/>
</dbReference>
<dbReference type="EMBL" id="CP000527">
    <property type="protein sequence ID" value="ABM28498.1"/>
    <property type="molecule type" value="Genomic_DNA"/>
</dbReference>